<accession>A0AAE0I1Z1</accession>
<dbReference type="Proteomes" id="UP001283341">
    <property type="component" value="Unassembled WGS sequence"/>
</dbReference>
<reference evidence="2" key="2">
    <citation type="submission" date="2023-06" db="EMBL/GenBank/DDBJ databases">
        <authorList>
            <consortium name="Lawrence Berkeley National Laboratory"/>
            <person name="Haridas S."/>
            <person name="Hensen N."/>
            <person name="Bonometti L."/>
            <person name="Westerberg I."/>
            <person name="Brannstrom I.O."/>
            <person name="Guillou S."/>
            <person name="Cros-Aarteil S."/>
            <person name="Calhoun S."/>
            <person name="Kuo A."/>
            <person name="Mondo S."/>
            <person name="Pangilinan J."/>
            <person name="Riley R."/>
            <person name="Labutti K."/>
            <person name="Andreopoulos B."/>
            <person name="Lipzen A."/>
            <person name="Chen C."/>
            <person name="Yanf M."/>
            <person name="Daum C."/>
            <person name="Ng V."/>
            <person name="Clum A."/>
            <person name="Steindorff A."/>
            <person name="Ohm R."/>
            <person name="Martin F."/>
            <person name="Silar P."/>
            <person name="Natvig D."/>
            <person name="Lalanne C."/>
            <person name="Gautier V."/>
            <person name="Ament-Velasquez S.L."/>
            <person name="Kruys A."/>
            <person name="Hutchinson M.I."/>
            <person name="Powell A.J."/>
            <person name="Barry K."/>
            <person name="Miller A.N."/>
            <person name="Grigoriev I.V."/>
            <person name="Debuchy R."/>
            <person name="Gladieux P."/>
            <person name="Thoren M.H."/>
            <person name="Johannesson H."/>
        </authorList>
    </citation>
    <scope>NUCLEOTIDE SEQUENCE</scope>
    <source>
        <strain evidence="2">CBS 118394</strain>
    </source>
</reference>
<dbReference type="InterPro" id="IPR036249">
    <property type="entry name" value="Thioredoxin-like_sf"/>
</dbReference>
<comment type="caution">
    <text evidence="2">The sequence shown here is derived from an EMBL/GenBank/DDBJ whole genome shotgun (WGS) entry which is preliminary data.</text>
</comment>
<proteinExistence type="predicted"/>
<organism evidence="2 3">
    <name type="scientific">Apodospora peruviana</name>
    <dbReference type="NCBI Taxonomy" id="516989"/>
    <lineage>
        <taxon>Eukaryota</taxon>
        <taxon>Fungi</taxon>
        <taxon>Dikarya</taxon>
        <taxon>Ascomycota</taxon>
        <taxon>Pezizomycotina</taxon>
        <taxon>Sordariomycetes</taxon>
        <taxon>Sordariomycetidae</taxon>
        <taxon>Sordariales</taxon>
        <taxon>Lasiosphaeriaceae</taxon>
        <taxon>Apodospora</taxon>
    </lineage>
</organism>
<keyword evidence="3" id="KW-1185">Reference proteome</keyword>
<reference evidence="2" key="1">
    <citation type="journal article" date="2023" name="Mol. Phylogenet. Evol.">
        <title>Genome-scale phylogeny and comparative genomics of the fungal order Sordariales.</title>
        <authorList>
            <person name="Hensen N."/>
            <person name="Bonometti L."/>
            <person name="Westerberg I."/>
            <person name="Brannstrom I.O."/>
            <person name="Guillou S."/>
            <person name="Cros-Aarteil S."/>
            <person name="Calhoun S."/>
            <person name="Haridas S."/>
            <person name="Kuo A."/>
            <person name="Mondo S."/>
            <person name="Pangilinan J."/>
            <person name="Riley R."/>
            <person name="LaButti K."/>
            <person name="Andreopoulos B."/>
            <person name="Lipzen A."/>
            <person name="Chen C."/>
            <person name="Yan M."/>
            <person name="Daum C."/>
            <person name="Ng V."/>
            <person name="Clum A."/>
            <person name="Steindorff A."/>
            <person name="Ohm R.A."/>
            <person name="Martin F."/>
            <person name="Silar P."/>
            <person name="Natvig D.O."/>
            <person name="Lalanne C."/>
            <person name="Gautier V."/>
            <person name="Ament-Velasquez S.L."/>
            <person name="Kruys A."/>
            <person name="Hutchinson M.I."/>
            <person name="Powell A.J."/>
            <person name="Barry K."/>
            <person name="Miller A.N."/>
            <person name="Grigoriev I.V."/>
            <person name="Debuchy R."/>
            <person name="Gladieux P."/>
            <person name="Hiltunen Thoren M."/>
            <person name="Johannesson H."/>
        </authorList>
    </citation>
    <scope>NUCLEOTIDE SEQUENCE</scope>
    <source>
        <strain evidence="2">CBS 118394</strain>
    </source>
</reference>
<name>A0AAE0I1Z1_9PEZI</name>
<feature type="domain" description="DSBA-like thioredoxin" evidence="1">
    <location>
        <begin position="18"/>
        <end position="127"/>
    </location>
</feature>
<dbReference type="InterPro" id="IPR001853">
    <property type="entry name" value="DSBA-like_thioredoxin_dom"/>
</dbReference>
<feature type="non-terminal residue" evidence="2">
    <location>
        <position position="1"/>
    </location>
</feature>
<dbReference type="Gene3D" id="3.40.30.10">
    <property type="entry name" value="Glutaredoxin"/>
    <property type="match status" value="1"/>
</dbReference>
<dbReference type="PANTHER" id="PTHR13887:SF41">
    <property type="entry name" value="THIOREDOXIN SUPERFAMILY PROTEIN"/>
    <property type="match status" value="1"/>
</dbReference>
<sequence>MANGVDGVNKPRRIKFDVEIYADTVCPWCYIGKKSLDSAIDTYTTRYPDDVFDIAWRPFILWPNMAISAYDKLSPIVKMFGPVRAPGVFERLEANGLEQGIRFQWRGRMGNSIDSHKLIMLAQEKDRAIA</sequence>
<dbReference type="PANTHER" id="PTHR13887">
    <property type="entry name" value="GLUTATHIONE S-TRANSFERASE KAPPA"/>
    <property type="match status" value="1"/>
</dbReference>
<dbReference type="EMBL" id="JAUEDM010000005">
    <property type="protein sequence ID" value="KAK3316131.1"/>
    <property type="molecule type" value="Genomic_DNA"/>
</dbReference>
<dbReference type="SUPFAM" id="SSF52833">
    <property type="entry name" value="Thioredoxin-like"/>
    <property type="match status" value="1"/>
</dbReference>
<gene>
    <name evidence="2" type="ORF">B0H66DRAFT_478352</name>
</gene>
<dbReference type="Pfam" id="PF01323">
    <property type="entry name" value="DSBA"/>
    <property type="match status" value="1"/>
</dbReference>
<evidence type="ECO:0000313" key="3">
    <source>
        <dbReference type="Proteomes" id="UP001283341"/>
    </source>
</evidence>
<protein>
    <recommendedName>
        <fullName evidence="1">DSBA-like thioredoxin domain-containing protein</fullName>
    </recommendedName>
</protein>
<dbReference type="GO" id="GO:0016491">
    <property type="term" value="F:oxidoreductase activity"/>
    <property type="evidence" value="ECO:0007669"/>
    <property type="project" value="InterPro"/>
</dbReference>
<evidence type="ECO:0000259" key="1">
    <source>
        <dbReference type="Pfam" id="PF01323"/>
    </source>
</evidence>
<evidence type="ECO:0000313" key="2">
    <source>
        <dbReference type="EMBL" id="KAK3316131.1"/>
    </source>
</evidence>
<dbReference type="AlphaFoldDB" id="A0AAE0I1Z1"/>